<name>A0A2U8HGQ6_9RHOB</name>
<dbReference type="Proteomes" id="UP000244915">
    <property type="component" value="Chromosome 2"/>
</dbReference>
<feature type="region of interest" description="Disordered" evidence="1">
    <location>
        <begin position="1"/>
        <end position="37"/>
    </location>
</feature>
<sequence length="118" mass="13553">MGRLSGRGLPSRLGAPASRLRKSAPPKGDDKARRSKDWLNTARWQRLRMKVLERDQFICRQTGVMLIGKYPAPNSPVVDHIKPHRGNPDLFWDEENLQSVSKEWHDAEKQSLERRGLA</sequence>
<reference evidence="2 3" key="1">
    <citation type="submission" date="2017-06" db="EMBL/GenBank/DDBJ databases">
        <title>Yangia sp. YSBP01 complete genome sequence.</title>
        <authorList>
            <person name="Woo J.-H."/>
            <person name="Kim H.-S."/>
        </authorList>
    </citation>
    <scope>NUCLEOTIDE SEQUENCE [LARGE SCALE GENOMIC DNA]</scope>
    <source>
        <strain evidence="2 3">YSBP01</strain>
    </source>
</reference>
<protein>
    <submittedName>
        <fullName evidence="2">Endonuclease</fullName>
    </submittedName>
</protein>
<organism evidence="2 3">
    <name type="scientific">Alloyangia pacifica</name>
    <dbReference type="NCBI Taxonomy" id="311180"/>
    <lineage>
        <taxon>Bacteria</taxon>
        <taxon>Pseudomonadati</taxon>
        <taxon>Pseudomonadota</taxon>
        <taxon>Alphaproteobacteria</taxon>
        <taxon>Rhodobacterales</taxon>
        <taxon>Roseobacteraceae</taxon>
        <taxon>Alloyangia</taxon>
    </lineage>
</organism>
<keyword evidence="2" id="KW-0540">Nuclease</keyword>
<evidence type="ECO:0000313" key="2">
    <source>
        <dbReference type="EMBL" id="AWI85159.1"/>
    </source>
</evidence>
<dbReference type="GO" id="GO:0004519">
    <property type="term" value="F:endonuclease activity"/>
    <property type="evidence" value="ECO:0007669"/>
    <property type="project" value="UniProtKB-KW"/>
</dbReference>
<dbReference type="KEGG" id="ypac:CEW88_15525"/>
<feature type="compositionally biased region" description="Basic and acidic residues" evidence="1">
    <location>
        <begin position="27"/>
        <end position="37"/>
    </location>
</feature>
<evidence type="ECO:0000256" key="1">
    <source>
        <dbReference type="SAM" id="MobiDB-lite"/>
    </source>
</evidence>
<dbReference type="OrthoDB" id="5292295at2"/>
<dbReference type="AlphaFoldDB" id="A0A2U8HGQ6"/>
<dbReference type="EMBL" id="CP022190">
    <property type="protein sequence ID" value="AWI85159.1"/>
    <property type="molecule type" value="Genomic_DNA"/>
</dbReference>
<proteinExistence type="predicted"/>
<accession>A0A2U8HGQ6</accession>
<keyword evidence="2" id="KW-0378">Hydrolase</keyword>
<gene>
    <name evidence="2" type="ORF">CEW88_15525</name>
</gene>
<keyword evidence="2" id="KW-0255">Endonuclease</keyword>
<evidence type="ECO:0000313" key="3">
    <source>
        <dbReference type="Proteomes" id="UP000244915"/>
    </source>
</evidence>
<dbReference type="RefSeq" id="WP_108968656.1">
    <property type="nucleotide sequence ID" value="NZ_CP022190.1"/>
</dbReference>